<feature type="non-terminal residue" evidence="2">
    <location>
        <position position="1"/>
    </location>
</feature>
<dbReference type="EMBL" id="CAJMWV010005632">
    <property type="protein sequence ID" value="CAE6513787.1"/>
    <property type="molecule type" value="Genomic_DNA"/>
</dbReference>
<evidence type="ECO:0000259" key="1">
    <source>
        <dbReference type="Pfam" id="PF14200"/>
    </source>
</evidence>
<proteinExistence type="predicted"/>
<sequence>MGHEQSHMPSNQGLQPGIYRIVSASAGTAISISSYGYERVEAWQRKEDDSQKWLVRQSGDGYTFNNRRHNTSYLVVGSTDIQSPIYASKFPTTWELLQQGDYYFINKPGQDRVLDLHWGEATNGNKIHIRPRDNHPCKHWSFEYLEHDTQKFIHEHFGIDSKEGKYLKTIAALQKEAKEAHIDILKKNTLLSDCKDDLRRLQEGGCDECCLGTGPDMNVIGDHYGIKLAEVDEMIDIPFG</sequence>
<dbReference type="Proteomes" id="UP000663831">
    <property type="component" value="Unassembled WGS sequence"/>
</dbReference>
<dbReference type="Pfam" id="PF14200">
    <property type="entry name" value="RicinB_lectin_2"/>
    <property type="match status" value="1"/>
</dbReference>
<reference evidence="2" key="1">
    <citation type="submission" date="2021-01" db="EMBL/GenBank/DDBJ databases">
        <authorList>
            <person name="Kaushik A."/>
        </authorList>
    </citation>
    <scope>NUCLEOTIDE SEQUENCE</scope>
    <source>
        <strain evidence="2">AG3-1AP</strain>
    </source>
</reference>
<dbReference type="AlphaFoldDB" id="A0A8H3HB09"/>
<evidence type="ECO:0000313" key="2">
    <source>
        <dbReference type="EMBL" id="CAE6513787.1"/>
    </source>
</evidence>
<dbReference type="InterPro" id="IPR000772">
    <property type="entry name" value="Ricin_B_lectin"/>
</dbReference>
<dbReference type="InterPro" id="IPR035992">
    <property type="entry name" value="Ricin_B-like_lectins"/>
</dbReference>
<accession>A0A8H3HB09</accession>
<dbReference type="SUPFAM" id="SSF50370">
    <property type="entry name" value="Ricin B-like lectins"/>
    <property type="match status" value="1"/>
</dbReference>
<feature type="domain" description="Ricin B lectin" evidence="1">
    <location>
        <begin position="16"/>
        <end position="77"/>
    </location>
</feature>
<evidence type="ECO:0000313" key="3">
    <source>
        <dbReference type="Proteomes" id="UP000663831"/>
    </source>
</evidence>
<name>A0A8H3HB09_9AGAM</name>
<comment type="caution">
    <text evidence="2">The sequence shown here is derived from an EMBL/GenBank/DDBJ whole genome shotgun (WGS) entry which is preliminary data.</text>
</comment>
<gene>
    <name evidence="2" type="ORF">RDB_LOCUS134714</name>
</gene>
<dbReference type="Gene3D" id="2.80.10.50">
    <property type="match status" value="1"/>
</dbReference>
<protein>
    <recommendedName>
        <fullName evidence="1">Ricin B lectin domain-containing protein</fullName>
    </recommendedName>
</protein>
<organism evidence="2 3">
    <name type="scientific">Rhizoctonia solani</name>
    <dbReference type="NCBI Taxonomy" id="456999"/>
    <lineage>
        <taxon>Eukaryota</taxon>
        <taxon>Fungi</taxon>
        <taxon>Dikarya</taxon>
        <taxon>Basidiomycota</taxon>
        <taxon>Agaricomycotina</taxon>
        <taxon>Agaricomycetes</taxon>
        <taxon>Cantharellales</taxon>
        <taxon>Ceratobasidiaceae</taxon>
        <taxon>Rhizoctonia</taxon>
    </lineage>
</organism>